<feature type="region of interest" description="Disordered" evidence="1">
    <location>
        <begin position="256"/>
        <end position="303"/>
    </location>
</feature>
<reference evidence="2 3" key="1">
    <citation type="journal article" date="2012" name="Eukaryot. Cell">
        <title>Draft genome sequence of CBS 2479, the standard type strain of Trichosporon asahii.</title>
        <authorList>
            <person name="Yang R.Y."/>
            <person name="Li H.T."/>
            <person name="Zhu H."/>
            <person name="Zhou G.P."/>
            <person name="Wang M."/>
            <person name="Wang L."/>
        </authorList>
    </citation>
    <scope>NUCLEOTIDE SEQUENCE [LARGE SCALE GENOMIC DNA]</scope>
    <source>
        <strain evidence="3">ATCC 90039 / CBS 2479 / JCM 2466 / KCTC 7840 / NCYC 2677 / UAMH 7654</strain>
    </source>
</reference>
<evidence type="ECO:0000256" key="1">
    <source>
        <dbReference type="SAM" id="MobiDB-lite"/>
    </source>
</evidence>
<proteinExistence type="predicted"/>
<organism evidence="2 3">
    <name type="scientific">Trichosporon asahii var. asahii (strain ATCC 90039 / CBS 2479 / JCM 2466 / KCTC 7840 / NBRC 103889/ NCYC 2677 / UAMH 7654)</name>
    <name type="common">Yeast</name>
    <dbReference type="NCBI Taxonomy" id="1186058"/>
    <lineage>
        <taxon>Eukaryota</taxon>
        <taxon>Fungi</taxon>
        <taxon>Dikarya</taxon>
        <taxon>Basidiomycota</taxon>
        <taxon>Agaricomycotina</taxon>
        <taxon>Tremellomycetes</taxon>
        <taxon>Trichosporonales</taxon>
        <taxon>Trichosporonaceae</taxon>
        <taxon>Trichosporon</taxon>
    </lineage>
</organism>
<dbReference type="EMBL" id="ALBS01000053">
    <property type="protein sequence ID" value="EJT51563.1"/>
    <property type="molecule type" value="Genomic_DNA"/>
</dbReference>
<dbReference type="RefSeq" id="XP_014182941.1">
    <property type="nucleotide sequence ID" value="XM_014327466.1"/>
</dbReference>
<dbReference type="AlphaFoldDB" id="J5RAH5"/>
<name>J5RAH5_TRIAS</name>
<evidence type="ECO:0000313" key="2">
    <source>
        <dbReference type="EMBL" id="EJT51563.1"/>
    </source>
</evidence>
<dbReference type="GeneID" id="25990742"/>
<feature type="compositionally biased region" description="Low complexity" evidence="1">
    <location>
        <begin position="267"/>
        <end position="280"/>
    </location>
</feature>
<dbReference type="HOGENOM" id="CLU_662553_0_0_1"/>
<dbReference type="VEuPathDB" id="FungiDB:A1Q1_07230"/>
<protein>
    <submittedName>
        <fullName evidence="2">Uncharacterized protein</fullName>
    </submittedName>
</protein>
<gene>
    <name evidence="2" type="ORF">A1Q1_07230</name>
</gene>
<accession>J5RAH5</accession>
<dbReference type="KEGG" id="tasa:A1Q1_07230"/>
<dbReference type="Proteomes" id="UP000002748">
    <property type="component" value="Unassembled WGS sequence"/>
</dbReference>
<comment type="caution">
    <text evidence="2">The sequence shown here is derived from an EMBL/GenBank/DDBJ whole genome shotgun (WGS) entry which is preliminary data.</text>
</comment>
<evidence type="ECO:0000313" key="3">
    <source>
        <dbReference type="Proteomes" id="UP000002748"/>
    </source>
</evidence>
<sequence>MSSSTHLGVTELPSSPRIEYTAYPHIIESILALSDRATLLRLRATCKALMAQAHRALHTGRLLIEVEGSFIDRRSLSPEYEADYPHYPASWAPKTPAVVMRSGRGALPFRSEEEWTWACARSSAVEIDSAALAASSCVAPHATRGFAVREFDNPDEFGLEARKASSVFPSRPVPSTPDSVGMQASLLRALGHVPRSAVVTIDHSGRNGAQGTPAWLPPVDSLVFLLNPRCNCLLFEGGAGPNGLLPPTHSAKHITLRVPPERKYSDSEGTTGSGNESSGVDSDESEDMRGSLCESWGDSDSDSDFKTCQLTCTLVRLSLERLTFSVDLYIEDLRLIKYDYVLTDLMCFRGSAKALRTFDIELRQRSVPDHPAPDAERKQELAERMLRTECAAFFAFDAGMVNISYSDEAGLRRLW</sequence>